<dbReference type="NCBIfam" id="TIGR00441">
    <property type="entry name" value="gmhA"/>
    <property type="match status" value="1"/>
</dbReference>
<dbReference type="GO" id="GO:0005737">
    <property type="term" value="C:cytoplasm"/>
    <property type="evidence" value="ECO:0007669"/>
    <property type="project" value="UniProtKB-SubCell"/>
</dbReference>
<evidence type="ECO:0000256" key="1">
    <source>
        <dbReference type="ARBA" id="ARBA00000348"/>
    </source>
</evidence>
<feature type="binding site" evidence="9">
    <location>
        <position position="62"/>
    </location>
    <ligand>
        <name>Zn(2+)</name>
        <dbReference type="ChEBI" id="CHEBI:29105"/>
    </ligand>
</feature>
<keyword evidence="7 9" id="KW-0413">Isomerase</keyword>
<proteinExistence type="inferred from homology"/>
<feature type="binding site" evidence="9">
    <location>
        <begin position="117"/>
        <end position="119"/>
    </location>
    <ligand>
        <name>substrate</name>
    </ligand>
</feature>
<accession>E4TG60</accession>
<feature type="binding site" evidence="9">
    <location>
        <position position="177"/>
    </location>
    <ligand>
        <name>Zn(2+)</name>
        <dbReference type="ChEBI" id="CHEBI:29105"/>
    </ligand>
</feature>
<evidence type="ECO:0000256" key="7">
    <source>
        <dbReference type="ARBA" id="ARBA00023235"/>
    </source>
</evidence>
<feature type="binding site" evidence="9">
    <location>
        <position position="58"/>
    </location>
    <ligand>
        <name>Zn(2+)</name>
        <dbReference type="ChEBI" id="CHEBI:29105"/>
    </ligand>
</feature>
<evidence type="ECO:0000256" key="4">
    <source>
        <dbReference type="ARBA" id="ARBA00022490"/>
    </source>
</evidence>
<gene>
    <name evidence="9" type="primary">gmhA</name>
    <name evidence="11" type="ordered locus">Calni_1741</name>
</gene>
<dbReference type="GO" id="GO:0008968">
    <property type="term" value="F:D-sedoheptulose 7-phosphate isomerase activity"/>
    <property type="evidence" value="ECO:0007669"/>
    <property type="project" value="UniProtKB-UniRule"/>
</dbReference>
<dbReference type="SUPFAM" id="SSF53697">
    <property type="entry name" value="SIS domain"/>
    <property type="match status" value="1"/>
</dbReference>
<dbReference type="HAMAP" id="MF_00067">
    <property type="entry name" value="GmhA"/>
    <property type="match status" value="1"/>
</dbReference>
<dbReference type="KEGG" id="cni:Calni_1741"/>
<feature type="binding site" evidence="9">
    <location>
        <position position="169"/>
    </location>
    <ligand>
        <name>substrate</name>
    </ligand>
</feature>
<comment type="subcellular location">
    <subcellularLocation>
        <location evidence="2 9">Cytoplasm</location>
    </subcellularLocation>
</comment>
<feature type="binding site" evidence="9">
    <location>
        <position position="62"/>
    </location>
    <ligand>
        <name>substrate</name>
    </ligand>
</feature>
<evidence type="ECO:0000313" key="12">
    <source>
        <dbReference type="Proteomes" id="UP000007039"/>
    </source>
</evidence>
<comment type="function">
    <text evidence="9">Catalyzes the isomerization of sedoheptulose 7-phosphate in D-glycero-D-manno-heptose 7-phosphate.</text>
</comment>
<dbReference type="STRING" id="768670.Calni_1741"/>
<dbReference type="GO" id="GO:0008270">
    <property type="term" value="F:zinc ion binding"/>
    <property type="evidence" value="ECO:0007669"/>
    <property type="project" value="UniProtKB-UniRule"/>
</dbReference>
<dbReference type="EC" id="5.3.1.28" evidence="9"/>
<feature type="binding site" evidence="9">
    <location>
        <position position="122"/>
    </location>
    <ligand>
        <name>substrate</name>
    </ligand>
</feature>
<evidence type="ECO:0000313" key="11">
    <source>
        <dbReference type="EMBL" id="ADR19647.1"/>
    </source>
</evidence>
<dbReference type="HOGENOM" id="CLU_080999_4_0_0"/>
<name>E4TG60_CALNY</name>
<evidence type="ECO:0000256" key="6">
    <source>
        <dbReference type="ARBA" id="ARBA00022833"/>
    </source>
</evidence>
<dbReference type="InterPro" id="IPR046348">
    <property type="entry name" value="SIS_dom_sf"/>
</dbReference>
<protein>
    <recommendedName>
        <fullName evidence="9">Phosphoheptose isomerase</fullName>
        <ecNumber evidence="9">5.3.1.28</ecNumber>
    </recommendedName>
    <alternativeName>
        <fullName evidence="9">Sedoheptulose 7-phosphate isomerase</fullName>
    </alternativeName>
</protein>
<dbReference type="Pfam" id="PF13580">
    <property type="entry name" value="SIS_2"/>
    <property type="match status" value="1"/>
</dbReference>
<evidence type="ECO:0000256" key="9">
    <source>
        <dbReference type="HAMAP-Rule" id="MF_00067"/>
    </source>
</evidence>
<comment type="cofactor">
    <cofactor evidence="9">
        <name>Zn(2+)</name>
        <dbReference type="ChEBI" id="CHEBI:29105"/>
    </cofactor>
    <text evidence="9">Binds 1 zinc ion per subunit.</text>
</comment>
<keyword evidence="6 9" id="KW-0862">Zinc</keyword>
<comment type="miscellaneous">
    <text evidence="9">The reaction produces a racemic mixture of D-glycero-alpha-D-manno-heptose 7-phosphate and D-glycero-beta-D-manno-heptose 7-phosphate.</text>
</comment>
<dbReference type="OrthoDB" id="9781311at2"/>
<dbReference type="eggNOG" id="COG0279">
    <property type="taxonomic scope" value="Bacteria"/>
</dbReference>
<dbReference type="PROSITE" id="PS51464">
    <property type="entry name" value="SIS"/>
    <property type="match status" value="1"/>
</dbReference>
<dbReference type="CDD" id="cd05006">
    <property type="entry name" value="SIS_GmhA"/>
    <property type="match status" value="1"/>
</dbReference>
<evidence type="ECO:0000256" key="3">
    <source>
        <dbReference type="ARBA" id="ARBA00009894"/>
    </source>
</evidence>
<dbReference type="UniPathway" id="UPA00041">
    <property type="reaction ID" value="UER00436"/>
</dbReference>
<keyword evidence="4 9" id="KW-0963">Cytoplasm</keyword>
<dbReference type="GO" id="GO:0097367">
    <property type="term" value="F:carbohydrate derivative binding"/>
    <property type="evidence" value="ECO:0007669"/>
    <property type="project" value="InterPro"/>
</dbReference>
<dbReference type="Gene3D" id="3.40.50.10490">
    <property type="entry name" value="Glucose-6-phosphate isomerase like protein, domain 1"/>
    <property type="match status" value="1"/>
</dbReference>
<evidence type="ECO:0000256" key="2">
    <source>
        <dbReference type="ARBA" id="ARBA00004496"/>
    </source>
</evidence>
<comment type="pathway">
    <text evidence="9">Carbohydrate biosynthesis; D-glycero-D-manno-heptose 7-phosphate biosynthesis; D-glycero-alpha-D-manno-heptose 7-phosphate and D-glycero-beta-D-manno-heptose 7-phosphate from sedoheptulose 7-phosphate: step 1/1.</text>
</comment>
<sequence length="195" mass="21126">MERYIEEIINDVRSVQNRFFSEAAPLLLEISKDIADTFLSGGKLLICGNGGSAADAQHVAAEFVNRFKMERPPLPAIALTTDTSIITSIGNDYSFEDIFSKQVEALGTEKDILIGISTSGNSPNVLKALRSASKIGMKVIGFTGKTGGKMVGLCDKIVKVDTDVTARIQEIHIISFHIICGLVDEILFGKFSEVE</sequence>
<organism evidence="11 12">
    <name type="scientific">Calditerrivibrio nitroreducens (strain DSM 19672 / NBRC 101217 / Yu37-1)</name>
    <dbReference type="NCBI Taxonomy" id="768670"/>
    <lineage>
        <taxon>Bacteria</taxon>
        <taxon>Pseudomonadati</taxon>
        <taxon>Deferribacterota</taxon>
        <taxon>Deferribacteres</taxon>
        <taxon>Deferribacterales</taxon>
        <taxon>Calditerrivibrionaceae</taxon>
    </lineage>
</organism>
<dbReference type="InterPro" id="IPR004515">
    <property type="entry name" value="Phosphoheptose_Isoase"/>
</dbReference>
<keyword evidence="12" id="KW-1185">Reference proteome</keyword>
<dbReference type="InterPro" id="IPR035461">
    <property type="entry name" value="GmhA/DiaA"/>
</dbReference>
<dbReference type="PANTHER" id="PTHR30390">
    <property type="entry name" value="SEDOHEPTULOSE 7-PHOSPHATE ISOMERASE / DNAA INITIATOR-ASSOCIATING FACTOR FOR REPLICATION INITIATION"/>
    <property type="match status" value="1"/>
</dbReference>
<comment type="catalytic activity">
    <reaction evidence="1 9">
        <text>2 D-sedoheptulose 7-phosphate = D-glycero-alpha-D-manno-heptose 7-phosphate + D-glycero-beta-D-manno-heptose 7-phosphate</text>
        <dbReference type="Rhea" id="RHEA:27489"/>
        <dbReference type="ChEBI" id="CHEBI:57483"/>
        <dbReference type="ChEBI" id="CHEBI:60203"/>
        <dbReference type="ChEBI" id="CHEBI:60204"/>
        <dbReference type="EC" id="5.3.1.28"/>
    </reaction>
</comment>
<dbReference type="GO" id="GO:0005975">
    <property type="term" value="P:carbohydrate metabolic process"/>
    <property type="evidence" value="ECO:0007669"/>
    <property type="project" value="UniProtKB-UniRule"/>
</dbReference>
<dbReference type="InterPro" id="IPR050099">
    <property type="entry name" value="SIS_GmhA/DiaA_subfam"/>
</dbReference>
<dbReference type="RefSeq" id="WP_013451858.1">
    <property type="nucleotide sequence ID" value="NC_014758.1"/>
</dbReference>
<evidence type="ECO:0000256" key="5">
    <source>
        <dbReference type="ARBA" id="ARBA00022723"/>
    </source>
</evidence>
<dbReference type="AlphaFoldDB" id="E4TG60"/>
<evidence type="ECO:0000256" key="8">
    <source>
        <dbReference type="ARBA" id="ARBA00023277"/>
    </source>
</evidence>
<evidence type="ECO:0000259" key="10">
    <source>
        <dbReference type="PROSITE" id="PS51464"/>
    </source>
</evidence>
<dbReference type="EMBL" id="CP002347">
    <property type="protein sequence ID" value="ADR19647.1"/>
    <property type="molecule type" value="Genomic_DNA"/>
</dbReference>
<feature type="domain" description="SIS" evidence="10">
    <location>
        <begin position="34"/>
        <end position="195"/>
    </location>
</feature>
<reference evidence="11 12" key="1">
    <citation type="journal article" date="2011" name="Stand. Genomic Sci.">
        <title>Complete genome sequence of Calditerrivibrio nitroreducens type strain (Yu37-1).</title>
        <authorList>
            <person name="Pitluck S."/>
            <person name="Sikorski J."/>
            <person name="Zeytun A."/>
            <person name="Lapidus A."/>
            <person name="Nolan M."/>
            <person name="Lucas S."/>
            <person name="Hammon N."/>
            <person name="Deshpande S."/>
            <person name="Cheng J.F."/>
            <person name="Tapia R."/>
            <person name="Han C."/>
            <person name="Goodwin L."/>
            <person name="Liolios K."/>
            <person name="Pagani I."/>
            <person name="Ivanova N."/>
            <person name="Mavromatis K."/>
            <person name="Pati A."/>
            <person name="Chen A."/>
            <person name="Palaniappan K."/>
            <person name="Hauser L."/>
            <person name="Chang Y.J."/>
            <person name="Jeffries C.D."/>
            <person name="Detter J.C."/>
            <person name="Brambilla E."/>
            <person name="Djao O.D."/>
            <person name="Rohde M."/>
            <person name="Spring S."/>
            <person name="Goker M."/>
            <person name="Woyke T."/>
            <person name="Bristow J."/>
            <person name="Eisen J.A."/>
            <person name="Markowitz V."/>
            <person name="Hugenholtz P."/>
            <person name="Kyrpides N.C."/>
            <person name="Klenk H.P."/>
            <person name="Land M."/>
        </authorList>
    </citation>
    <scope>NUCLEOTIDE SEQUENCE [LARGE SCALE GENOMIC DNA]</scope>
    <source>
        <strain evidence="12">DSM 19672 / NBRC 101217 / Yu37-1</strain>
    </source>
</reference>
<comment type="similarity">
    <text evidence="3 9">Belongs to the SIS family. GmhA subfamily.</text>
</comment>
<dbReference type="Proteomes" id="UP000007039">
    <property type="component" value="Chromosome"/>
</dbReference>
<dbReference type="GO" id="GO:2001061">
    <property type="term" value="P:D-glycero-D-manno-heptose 7-phosphate biosynthetic process"/>
    <property type="evidence" value="ECO:0007669"/>
    <property type="project" value="UniProtKB-UniPathway"/>
</dbReference>
<feature type="binding site" evidence="9">
    <location>
        <position position="169"/>
    </location>
    <ligand>
        <name>Zn(2+)</name>
        <dbReference type="ChEBI" id="CHEBI:29105"/>
    </ligand>
</feature>
<dbReference type="InterPro" id="IPR001347">
    <property type="entry name" value="SIS_dom"/>
</dbReference>
<keyword evidence="5 9" id="KW-0479">Metal-binding</keyword>
<feature type="binding site" evidence="9">
    <location>
        <begin position="91"/>
        <end position="92"/>
    </location>
    <ligand>
        <name>substrate</name>
    </ligand>
</feature>
<feature type="binding site" evidence="9">
    <location>
        <begin position="49"/>
        <end position="51"/>
    </location>
    <ligand>
        <name>substrate</name>
    </ligand>
</feature>
<keyword evidence="8 9" id="KW-0119">Carbohydrate metabolism</keyword>